<protein>
    <recommendedName>
        <fullName evidence="3">Reverse transcriptase zinc-binding domain-containing protein</fullName>
    </recommendedName>
</protein>
<gene>
    <name evidence="1" type="ORF">G4B88_012559</name>
</gene>
<dbReference type="Proteomes" id="UP000583929">
    <property type="component" value="Unassembled WGS sequence"/>
</dbReference>
<evidence type="ECO:0000313" key="1">
    <source>
        <dbReference type="EMBL" id="KAF4352656.1"/>
    </source>
</evidence>
<proteinExistence type="predicted"/>
<name>A0A7J6E2X3_CANSA</name>
<organism evidence="1 2">
    <name type="scientific">Cannabis sativa</name>
    <name type="common">Hemp</name>
    <name type="synonym">Marijuana</name>
    <dbReference type="NCBI Taxonomy" id="3483"/>
    <lineage>
        <taxon>Eukaryota</taxon>
        <taxon>Viridiplantae</taxon>
        <taxon>Streptophyta</taxon>
        <taxon>Embryophyta</taxon>
        <taxon>Tracheophyta</taxon>
        <taxon>Spermatophyta</taxon>
        <taxon>Magnoliopsida</taxon>
        <taxon>eudicotyledons</taxon>
        <taxon>Gunneridae</taxon>
        <taxon>Pentapetalae</taxon>
        <taxon>rosids</taxon>
        <taxon>fabids</taxon>
        <taxon>Rosales</taxon>
        <taxon>Cannabaceae</taxon>
        <taxon>Cannabis</taxon>
    </lineage>
</organism>
<sequence length="108" mass="12941">MHINRKQWNLEVLQDLFEARDIDLIMQVPLSDNVNVDSWFWCKEPTGFYSVKSSYRHLQELKGEWSLQLESELWRAPWKVKVPPKVLRIAWKAISGGLPTQYMYKFEK</sequence>
<evidence type="ECO:0000313" key="2">
    <source>
        <dbReference type="Proteomes" id="UP000583929"/>
    </source>
</evidence>
<dbReference type="EMBL" id="JAATIQ010000523">
    <property type="protein sequence ID" value="KAF4352656.1"/>
    <property type="molecule type" value="Genomic_DNA"/>
</dbReference>
<reference evidence="1 2" key="1">
    <citation type="journal article" date="2020" name="bioRxiv">
        <title>Sequence and annotation of 42 cannabis genomes reveals extensive copy number variation in cannabinoid synthesis and pathogen resistance genes.</title>
        <authorList>
            <person name="Mckernan K.J."/>
            <person name="Helbert Y."/>
            <person name="Kane L.T."/>
            <person name="Ebling H."/>
            <person name="Zhang L."/>
            <person name="Liu B."/>
            <person name="Eaton Z."/>
            <person name="Mclaughlin S."/>
            <person name="Kingan S."/>
            <person name="Baybayan P."/>
            <person name="Concepcion G."/>
            <person name="Jordan M."/>
            <person name="Riva A."/>
            <person name="Barbazuk W."/>
            <person name="Harkins T."/>
        </authorList>
    </citation>
    <scope>NUCLEOTIDE SEQUENCE [LARGE SCALE GENOMIC DNA]</scope>
    <source>
        <strain evidence="2">cv. Jamaican Lion 4</strain>
        <tissue evidence="1">Leaf</tissue>
    </source>
</reference>
<evidence type="ECO:0008006" key="3">
    <source>
        <dbReference type="Google" id="ProtNLM"/>
    </source>
</evidence>
<dbReference type="AlphaFoldDB" id="A0A7J6E2X3"/>
<accession>A0A7J6E2X3</accession>
<comment type="caution">
    <text evidence="1">The sequence shown here is derived from an EMBL/GenBank/DDBJ whole genome shotgun (WGS) entry which is preliminary data.</text>
</comment>
<keyword evidence="2" id="KW-1185">Reference proteome</keyword>